<dbReference type="RefSeq" id="WP_158048964.1">
    <property type="nucleotide sequence ID" value="NZ_WAJR01000004.1"/>
</dbReference>
<evidence type="ECO:0000313" key="1">
    <source>
        <dbReference type="EMBL" id="KAB1641797.1"/>
    </source>
</evidence>
<name>A0A6N6NN30_9ACTN</name>
<dbReference type="GeneID" id="98657367"/>
<dbReference type="EMBL" id="WAJR01000004">
    <property type="protein sequence ID" value="KAB1641797.1"/>
    <property type="molecule type" value="Genomic_DNA"/>
</dbReference>
<keyword evidence="2" id="KW-1185">Reference proteome</keyword>
<gene>
    <name evidence="1" type="ORF">F8C90_02985</name>
</gene>
<organism evidence="1 2">
    <name type="scientific">Ellagibacter isourolithinifaciens</name>
    <dbReference type="NCBI Taxonomy" id="2137581"/>
    <lineage>
        <taxon>Bacteria</taxon>
        <taxon>Bacillati</taxon>
        <taxon>Actinomycetota</taxon>
        <taxon>Coriobacteriia</taxon>
        <taxon>Eggerthellales</taxon>
        <taxon>Eggerthellaceae</taxon>
        <taxon>Ellagibacter</taxon>
    </lineage>
</organism>
<dbReference type="AlphaFoldDB" id="A0A6N6NN30"/>
<reference evidence="1 2" key="1">
    <citation type="submission" date="2019-09" db="EMBL/GenBank/DDBJ databases">
        <title>Whole genome shotgun sequencing (WGS) of Ellagibacter isourolithinifaciens DSM 104140(T) and Adlercreutzia muris DSM 29508(T).</title>
        <authorList>
            <person name="Stoll D.A."/>
            <person name="Danylec N."/>
            <person name="Huch M."/>
        </authorList>
    </citation>
    <scope>NUCLEOTIDE SEQUENCE [LARGE SCALE GENOMIC DNA]</scope>
    <source>
        <strain evidence="1 2">DSM 104140</strain>
    </source>
</reference>
<dbReference type="Proteomes" id="UP000468668">
    <property type="component" value="Unassembled WGS sequence"/>
</dbReference>
<protein>
    <submittedName>
        <fullName evidence="1">Uncharacterized protein</fullName>
    </submittedName>
</protein>
<accession>A0A6N6NN30</accession>
<proteinExistence type="predicted"/>
<comment type="caution">
    <text evidence="1">The sequence shown here is derived from an EMBL/GenBank/DDBJ whole genome shotgun (WGS) entry which is preliminary data.</text>
</comment>
<evidence type="ECO:0000313" key="2">
    <source>
        <dbReference type="Proteomes" id="UP000468668"/>
    </source>
</evidence>
<sequence>MGGILSRSILYEELLEITTSIFKLNRRLQIAEQLTVGYGGGGIVGTEIGHPHRVGNERDLVDARRVFSIGRSGMREQADV</sequence>